<dbReference type="InterPro" id="IPR004209">
    <property type="entry name" value="FTR_bsu"/>
</dbReference>
<evidence type="ECO:0000256" key="2">
    <source>
        <dbReference type="ARBA" id="ARBA00003945"/>
    </source>
</evidence>
<keyword evidence="10" id="KW-1015">Disulfide bond</keyword>
<dbReference type="PANTHER" id="PTHR35113">
    <property type="entry name" value="FERREDOXIN-THIOREDOXIN REDUCTASE CATALYTIC CHAIN, CHLOROPLASTIC"/>
    <property type="match status" value="1"/>
</dbReference>
<evidence type="ECO:0000256" key="5">
    <source>
        <dbReference type="ARBA" id="ARBA00022485"/>
    </source>
</evidence>
<evidence type="ECO:0000256" key="7">
    <source>
        <dbReference type="ARBA" id="ARBA00023002"/>
    </source>
</evidence>
<dbReference type="GO" id="GO:0051539">
    <property type="term" value="F:4 iron, 4 sulfur cluster binding"/>
    <property type="evidence" value="ECO:0007669"/>
    <property type="project" value="UniProtKB-KW"/>
</dbReference>
<proteinExistence type="inferred from homology"/>
<evidence type="ECO:0000256" key="12">
    <source>
        <dbReference type="ARBA" id="ARBA00030295"/>
    </source>
</evidence>
<protein>
    <recommendedName>
        <fullName evidence="4">ferredoxin:thioredoxin reductase</fullName>
        <ecNumber evidence="4">1.8.7.2</ecNumber>
    </recommendedName>
    <alternativeName>
        <fullName evidence="12">Ferredoxin-thioredoxin reductase subunit B</fullName>
    </alternativeName>
</protein>
<keyword evidence="9" id="KW-0411">Iron-sulfur</keyword>
<keyword evidence="17" id="KW-1185">Reference proteome</keyword>
<comment type="subunit">
    <text evidence="11">Heterodimer of subunit A (variable subunit) and subunit B (catalytic subunit). Heterodimeric FTR forms a complex with ferredoxin and thioredoxin.</text>
</comment>
<keyword evidence="15" id="KW-0732">Signal</keyword>
<evidence type="ECO:0000256" key="3">
    <source>
        <dbReference type="ARBA" id="ARBA00007941"/>
    </source>
</evidence>
<dbReference type="SUPFAM" id="SSF57662">
    <property type="entry name" value="Ferredoxin thioredoxin reductase (FTR), catalytic beta chain"/>
    <property type="match status" value="1"/>
</dbReference>
<sequence length="183" mass="20523">MALILLLFATTSCLGFSTGFPSSLTSYSRYLNSDSILHLKSDGLTAEERDAKIVKATKAMTAFTNKYLVNTETTLCTELSIPAVVIKGLAEHKVDLGAPLCPCRFYEDKEKEVKDGYWNCPCVPMREEKKCHCMLFLTEDSAFAGDSQVRLYIYKSKLMMLLFSLLFLYAPFVCVCVCICNIE</sequence>
<evidence type="ECO:0000313" key="17">
    <source>
        <dbReference type="Proteomes" id="UP000095751"/>
    </source>
</evidence>
<reference evidence="16 17" key="1">
    <citation type="submission" date="2016-09" db="EMBL/GenBank/DDBJ databases">
        <title>Extensive genetic diversity and differential bi-allelic expression allows diatom success in the polar Southern Ocean.</title>
        <authorList>
            <consortium name="DOE Joint Genome Institute"/>
            <person name="Mock T."/>
            <person name="Otillar R.P."/>
            <person name="Strauss J."/>
            <person name="Dupont C."/>
            <person name="Frickenhaus S."/>
            <person name="Maumus F."/>
            <person name="Mcmullan M."/>
            <person name="Sanges R."/>
            <person name="Schmutz J."/>
            <person name="Toseland A."/>
            <person name="Valas R."/>
            <person name="Veluchamy A."/>
            <person name="Ward B.J."/>
            <person name="Allen A."/>
            <person name="Barry K."/>
            <person name="Falciatore A."/>
            <person name="Ferrante M."/>
            <person name="Fortunato A.E."/>
            <person name="Gloeckner G."/>
            <person name="Gruber A."/>
            <person name="Hipkin R."/>
            <person name="Janech M."/>
            <person name="Kroth P."/>
            <person name="Leese F."/>
            <person name="Lindquist E."/>
            <person name="Lyon B.R."/>
            <person name="Martin J."/>
            <person name="Mayer C."/>
            <person name="Parker M."/>
            <person name="Quesneville H."/>
            <person name="Raymond J."/>
            <person name="Uhlig C."/>
            <person name="Valentin K.U."/>
            <person name="Worden A.Z."/>
            <person name="Armbrust E.V."/>
            <person name="Bowler C."/>
            <person name="Green B."/>
            <person name="Moulton V."/>
            <person name="Van Oosterhout C."/>
            <person name="Grigoriev I."/>
        </authorList>
    </citation>
    <scope>NUCLEOTIDE SEQUENCE [LARGE SCALE GENOMIC DNA]</scope>
    <source>
        <strain evidence="16 17">CCMP1102</strain>
    </source>
</reference>
<dbReference type="Pfam" id="PF02943">
    <property type="entry name" value="FeThRed_B"/>
    <property type="match status" value="1"/>
</dbReference>
<comment type="function">
    <text evidence="2">Catalytic subunit of the ferredoxin-thioredoxin reductase (FTR), which catalyzes the two-electron reduction of thioredoxins by the electrons provided by reduced ferredoxin.</text>
</comment>
<dbReference type="OrthoDB" id="1641at2759"/>
<evidence type="ECO:0000256" key="9">
    <source>
        <dbReference type="ARBA" id="ARBA00023014"/>
    </source>
</evidence>
<dbReference type="InParanoid" id="A0A1E7F7I8"/>
<dbReference type="GO" id="GO:0046872">
    <property type="term" value="F:metal ion binding"/>
    <property type="evidence" value="ECO:0007669"/>
    <property type="project" value="UniProtKB-KW"/>
</dbReference>
<evidence type="ECO:0000313" key="16">
    <source>
        <dbReference type="EMBL" id="OEU14141.1"/>
    </source>
</evidence>
<keyword evidence="14" id="KW-0812">Transmembrane</keyword>
<evidence type="ECO:0000256" key="14">
    <source>
        <dbReference type="SAM" id="Phobius"/>
    </source>
</evidence>
<dbReference type="AlphaFoldDB" id="A0A1E7F7I8"/>
<keyword evidence="5" id="KW-0004">4Fe-4S</keyword>
<comment type="cofactor">
    <cofactor evidence="1">
        <name>[4Fe-4S] cluster</name>
        <dbReference type="ChEBI" id="CHEBI:49883"/>
    </cofactor>
</comment>
<comment type="similarity">
    <text evidence="3">Belongs to the ferredoxin thioredoxin reductase beta subunit family.</text>
</comment>
<feature type="chain" id="PRO_5013289180" description="ferredoxin:thioredoxin reductase" evidence="15">
    <location>
        <begin position="16"/>
        <end position="183"/>
    </location>
</feature>
<dbReference type="FunFam" id="3.90.460.10:FF:000001">
    <property type="entry name" value="Ferredoxin-thioredoxin reductase, catalytic chain"/>
    <property type="match status" value="1"/>
</dbReference>
<dbReference type="GO" id="GO:0016730">
    <property type="term" value="F:oxidoreductase activity, acting on iron-sulfur proteins as donors"/>
    <property type="evidence" value="ECO:0007669"/>
    <property type="project" value="InterPro"/>
</dbReference>
<evidence type="ECO:0000256" key="10">
    <source>
        <dbReference type="ARBA" id="ARBA00023157"/>
    </source>
</evidence>
<name>A0A1E7F7I8_9STRA</name>
<evidence type="ECO:0000256" key="6">
    <source>
        <dbReference type="ARBA" id="ARBA00022723"/>
    </source>
</evidence>
<dbReference type="Proteomes" id="UP000095751">
    <property type="component" value="Unassembled WGS sequence"/>
</dbReference>
<keyword evidence="14" id="KW-0472">Membrane</keyword>
<comment type="catalytic activity">
    <reaction evidence="13">
        <text>[thioredoxin]-disulfide + 2 reduced [2Fe-2S]-[ferredoxin] + 2 H(+) = [thioredoxin]-dithiol + 2 oxidized [2Fe-2S]-[ferredoxin]</text>
        <dbReference type="Rhea" id="RHEA:42336"/>
        <dbReference type="Rhea" id="RHEA-COMP:10000"/>
        <dbReference type="Rhea" id="RHEA-COMP:10001"/>
        <dbReference type="Rhea" id="RHEA-COMP:10698"/>
        <dbReference type="Rhea" id="RHEA-COMP:10700"/>
        <dbReference type="ChEBI" id="CHEBI:15378"/>
        <dbReference type="ChEBI" id="CHEBI:29950"/>
        <dbReference type="ChEBI" id="CHEBI:33737"/>
        <dbReference type="ChEBI" id="CHEBI:33738"/>
        <dbReference type="ChEBI" id="CHEBI:50058"/>
        <dbReference type="EC" id="1.8.7.2"/>
    </reaction>
</comment>
<keyword evidence="6" id="KW-0479">Metal-binding</keyword>
<dbReference type="PANTHER" id="PTHR35113:SF1">
    <property type="entry name" value="FERREDOXIN-THIOREDOXIN REDUCTASE CATALYTIC CHAIN, CHLOROPLASTIC"/>
    <property type="match status" value="1"/>
</dbReference>
<evidence type="ECO:0000256" key="1">
    <source>
        <dbReference type="ARBA" id="ARBA00001966"/>
    </source>
</evidence>
<evidence type="ECO:0000256" key="8">
    <source>
        <dbReference type="ARBA" id="ARBA00023004"/>
    </source>
</evidence>
<organism evidence="16 17">
    <name type="scientific">Fragilariopsis cylindrus CCMP1102</name>
    <dbReference type="NCBI Taxonomy" id="635003"/>
    <lineage>
        <taxon>Eukaryota</taxon>
        <taxon>Sar</taxon>
        <taxon>Stramenopiles</taxon>
        <taxon>Ochrophyta</taxon>
        <taxon>Bacillariophyta</taxon>
        <taxon>Bacillariophyceae</taxon>
        <taxon>Bacillariophycidae</taxon>
        <taxon>Bacillariales</taxon>
        <taxon>Bacillariaceae</taxon>
        <taxon>Fragilariopsis</taxon>
    </lineage>
</organism>
<evidence type="ECO:0000256" key="4">
    <source>
        <dbReference type="ARBA" id="ARBA00012358"/>
    </source>
</evidence>
<accession>A0A1E7F7I8</accession>
<dbReference type="EC" id="1.8.7.2" evidence="4"/>
<keyword evidence="14" id="KW-1133">Transmembrane helix</keyword>
<dbReference type="InterPro" id="IPR036644">
    <property type="entry name" value="FTR_bsu_sf"/>
</dbReference>
<gene>
    <name evidence="16" type="primary">FtrB</name>
    <name evidence="16" type="ORF">FRACYDRAFT_188784</name>
</gene>
<evidence type="ECO:0000256" key="11">
    <source>
        <dbReference type="ARBA" id="ARBA00026011"/>
    </source>
</evidence>
<dbReference type="Gene3D" id="3.90.460.10">
    <property type="entry name" value="Ferredoxin thioredoxin reductase catalytic beta subunit"/>
    <property type="match status" value="1"/>
</dbReference>
<keyword evidence="7" id="KW-0560">Oxidoreductase</keyword>
<evidence type="ECO:0000256" key="15">
    <source>
        <dbReference type="SAM" id="SignalP"/>
    </source>
</evidence>
<feature type="signal peptide" evidence="15">
    <location>
        <begin position="1"/>
        <end position="15"/>
    </location>
</feature>
<dbReference type="KEGG" id="fcy:FRACYDRAFT_188784"/>
<dbReference type="EMBL" id="KV784361">
    <property type="protein sequence ID" value="OEU14141.1"/>
    <property type="molecule type" value="Genomic_DNA"/>
</dbReference>
<evidence type="ECO:0000256" key="13">
    <source>
        <dbReference type="ARBA" id="ARBA00048150"/>
    </source>
</evidence>
<keyword evidence="8" id="KW-0408">Iron</keyword>
<feature type="transmembrane region" description="Helical" evidence="14">
    <location>
        <begin position="158"/>
        <end position="182"/>
    </location>
</feature>